<gene>
    <name evidence="1" type="ORF">H7F49_16000</name>
</gene>
<dbReference type="AlphaFoldDB" id="A0A7X1KDD2"/>
<name>A0A7X1KDD2_9SPHN</name>
<comment type="caution">
    <text evidence="1">The sequence shown here is derived from an EMBL/GenBank/DDBJ whole genome shotgun (WGS) entry which is preliminary data.</text>
</comment>
<dbReference type="Proteomes" id="UP000520156">
    <property type="component" value="Unassembled WGS sequence"/>
</dbReference>
<dbReference type="EMBL" id="JACLAU010000038">
    <property type="protein sequence ID" value="MBC2653196.1"/>
    <property type="molecule type" value="Genomic_DNA"/>
</dbReference>
<dbReference type="CDD" id="cd00293">
    <property type="entry name" value="USP-like"/>
    <property type="match status" value="1"/>
</dbReference>
<dbReference type="SUPFAM" id="SSF52402">
    <property type="entry name" value="Adenine nucleotide alpha hydrolases-like"/>
    <property type="match status" value="2"/>
</dbReference>
<sequence length="260" mass="26668">MRSILVDARPGPAGRNRIETALALARHTGGHVTLVVDTPVDRFVAIDGMGGSLVSAEALRDVMAEDDAFAAAIDAQLARQDVCCDVVRADCPPVDALAAAALLADVVVVPRQDAVAADLPLAIRGPVLAVNDDRPLAFPLGRVAVAWDGGASAAHALRASVPLLATAGAVTVLVIETDPAGFPATDVASYLARHGISAELRPLPRQGSVEATLTAALAADRPDLLVMGAYGHGRLRAFLFGGVTEHFLASPDGPALLLAH</sequence>
<proteinExistence type="predicted"/>
<evidence type="ECO:0000313" key="1">
    <source>
        <dbReference type="EMBL" id="MBC2653196.1"/>
    </source>
</evidence>
<dbReference type="Gene3D" id="3.40.50.12370">
    <property type="match status" value="1"/>
</dbReference>
<dbReference type="RefSeq" id="WP_185684583.1">
    <property type="nucleotide sequence ID" value="NZ_JACLAU010000038.1"/>
</dbReference>
<protein>
    <submittedName>
        <fullName evidence="1">Universal stress protein</fullName>
    </submittedName>
</protein>
<accession>A0A7X1KDD2</accession>
<reference evidence="1 2" key="1">
    <citation type="submission" date="2020-08" db="EMBL/GenBank/DDBJ databases">
        <title>The genome sequence of Novosphingobium flavum 4Y4.</title>
        <authorList>
            <person name="Liu Y."/>
        </authorList>
    </citation>
    <scope>NUCLEOTIDE SEQUENCE [LARGE SCALE GENOMIC DNA]</scope>
    <source>
        <strain evidence="1 2">4Y4</strain>
    </source>
</reference>
<keyword evidence="2" id="KW-1185">Reference proteome</keyword>
<evidence type="ECO:0000313" key="2">
    <source>
        <dbReference type="Proteomes" id="UP000520156"/>
    </source>
</evidence>
<organism evidence="1 2">
    <name type="scientific">Novosphingobium aerophilum</name>
    <dbReference type="NCBI Taxonomy" id="2839843"/>
    <lineage>
        <taxon>Bacteria</taxon>
        <taxon>Pseudomonadati</taxon>
        <taxon>Pseudomonadota</taxon>
        <taxon>Alphaproteobacteria</taxon>
        <taxon>Sphingomonadales</taxon>
        <taxon>Sphingomonadaceae</taxon>
        <taxon>Novosphingobium</taxon>
    </lineage>
</organism>